<sequence>MLFSYLAHKKACAAKQNERRARINFGIQAEYRKPIRPEDARILAEPVSSLVELVQAGKMDPCDILMATASKP</sequence>
<comment type="caution">
    <text evidence="1">The sequence shown here is derived from an EMBL/GenBank/DDBJ whole genome shotgun (WGS) entry which is preliminary data.</text>
</comment>
<proteinExistence type="predicted"/>
<evidence type="ECO:0000313" key="2">
    <source>
        <dbReference type="Proteomes" id="UP001063166"/>
    </source>
</evidence>
<dbReference type="AlphaFoldDB" id="A0A9P3PNR0"/>
<organism evidence="1 2">
    <name type="scientific">Lyophyllum shimeji</name>
    <name type="common">Hon-shimeji</name>
    <name type="synonym">Tricholoma shimeji</name>
    <dbReference type="NCBI Taxonomy" id="47721"/>
    <lineage>
        <taxon>Eukaryota</taxon>
        <taxon>Fungi</taxon>
        <taxon>Dikarya</taxon>
        <taxon>Basidiomycota</taxon>
        <taxon>Agaricomycotina</taxon>
        <taxon>Agaricomycetes</taxon>
        <taxon>Agaricomycetidae</taxon>
        <taxon>Agaricales</taxon>
        <taxon>Tricholomatineae</taxon>
        <taxon>Lyophyllaceae</taxon>
        <taxon>Lyophyllum</taxon>
    </lineage>
</organism>
<keyword evidence="2" id="KW-1185">Reference proteome</keyword>
<dbReference type="EMBL" id="BRPK01000006">
    <property type="protein sequence ID" value="GLB38991.1"/>
    <property type="molecule type" value="Genomic_DNA"/>
</dbReference>
<dbReference type="Proteomes" id="UP001063166">
    <property type="component" value="Unassembled WGS sequence"/>
</dbReference>
<accession>A0A9P3PNR0</accession>
<gene>
    <name evidence="1" type="ORF">LshimejAT787_0601530</name>
</gene>
<evidence type="ECO:0000313" key="1">
    <source>
        <dbReference type="EMBL" id="GLB38991.1"/>
    </source>
</evidence>
<name>A0A9P3PNR0_LYOSH</name>
<reference evidence="1" key="1">
    <citation type="submission" date="2022-07" db="EMBL/GenBank/DDBJ databases">
        <title>The genome of Lyophyllum shimeji provides insight into the initial evolution of ectomycorrhizal fungal genome.</title>
        <authorList>
            <person name="Kobayashi Y."/>
            <person name="Shibata T."/>
            <person name="Hirakawa H."/>
            <person name="Shigenobu S."/>
            <person name="Nishiyama T."/>
            <person name="Yamada A."/>
            <person name="Hasebe M."/>
            <person name="Kawaguchi M."/>
        </authorList>
    </citation>
    <scope>NUCLEOTIDE SEQUENCE</scope>
    <source>
        <strain evidence="1">AT787</strain>
    </source>
</reference>
<protein>
    <submittedName>
        <fullName evidence="1">Uncharacterized protein</fullName>
    </submittedName>
</protein>